<gene>
    <name evidence="1" type="ORF">S01H4_58737</name>
</gene>
<organism evidence="1">
    <name type="scientific">marine sediment metagenome</name>
    <dbReference type="NCBI Taxonomy" id="412755"/>
    <lineage>
        <taxon>unclassified sequences</taxon>
        <taxon>metagenomes</taxon>
        <taxon>ecological metagenomes</taxon>
    </lineage>
</organism>
<evidence type="ECO:0000313" key="1">
    <source>
        <dbReference type="EMBL" id="GAH16728.1"/>
    </source>
</evidence>
<reference evidence="1" key="1">
    <citation type="journal article" date="2014" name="Front. Microbiol.">
        <title>High frequency of phylogenetically diverse reductive dehalogenase-homologous genes in deep subseafloor sedimentary metagenomes.</title>
        <authorList>
            <person name="Kawai M."/>
            <person name="Futagami T."/>
            <person name="Toyoda A."/>
            <person name="Takaki Y."/>
            <person name="Nishi S."/>
            <person name="Hori S."/>
            <person name="Arai W."/>
            <person name="Tsubouchi T."/>
            <person name="Morono Y."/>
            <person name="Uchiyama I."/>
            <person name="Ito T."/>
            <person name="Fujiyama A."/>
            <person name="Inagaki F."/>
            <person name="Takami H."/>
        </authorList>
    </citation>
    <scope>NUCLEOTIDE SEQUENCE</scope>
    <source>
        <strain evidence="1">Expedition CK06-06</strain>
    </source>
</reference>
<dbReference type="EMBL" id="BART01034349">
    <property type="protein sequence ID" value="GAH16728.1"/>
    <property type="molecule type" value="Genomic_DNA"/>
</dbReference>
<dbReference type="AlphaFoldDB" id="X1F7E8"/>
<feature type="non-terminal residue" evidence="1">
    <location>
        <position position="105"/>
    </location>
</feature>
<sequence>MPVKSIIKKCIKLEKKLSKYKLWGNLVPQKSFYSNLRAVLPNEEWDILRRAVYKKDGYQCVICEAKETQLSAHELWNYDYNNSIQCLDDIISLCKMCHFPGLLDT</sequence>
<name>X1F7E8_9ZZZZ</name>
<comment type="caution">
    <text evidence="1">The sequence shown here is derived from an EMBL/GenBank/DDBJ whole genome shotgun (WGS) entry which is preliminary data.</text>
</comment>
<proteinExistence type="predicted"/>
<accession>X1F7E8</accession>
<protein>
    <submittedName>
        <fullName evidence="1">Uncharacterized protein</fullName>
    </submittedName>
</protein>